<sequence>MTVAVFDRLEQLPDDPILGLNELISSDPRSEKLNLGVGVYVNDDGITPVMEAVRLAERRIHEEQVSKAYLSPRGRAEFINPLGERIFSNDLWIRRRDRIAGLQTAGCVAALRLGAEVLGASGIREIWVSEPTWPIHAPIFEAAGLKVRRYPYYKTGETGVLWDDMIAKLSGIGPSDAVLLHGCCHNPSGSDLSLEQWRMLSDHLKKRGSIPFIDVAYAGLGEALDNDLAGLRLLTELVDEAVVAVSCSKSFGLYRERTGALYFSGGSKRNVSAALSNALNLARTSYSMPPDHGGAVVAKILSDHELEALWRAELKRMCEKLNGCRAQLAELAEENGLNWGFIREQKGMFSLLPITPAQTKKLREEHAIYMPSNGRINIAGLSNAGCRHLIHSVVAITD</sequence>
<evidence type="ECO:0000256" key="2">
    <source>
        <dbReference type="ARBA" id="ARBA00007441"/>
    </source>
</evidence>
<comment type="similarity">
    <text evidence="2">Belongs to the class-I pyridoxal-phosphate-dependent aminotransferase family.</text>
</comment>
<dbReference type="GO" id="GO:0030170">
    <property type="term" value="F:pyridoxal phosphate binding"/>
    <property type="evidence" value="ECO:0007669"/>
    <property type="project" value="InterPro"/>
</dbReference>
<dbReference type="PANTHER" id="PTHR11879">
    <property type="entry name" value="ASPARTATE AMINOTRANSFERASE"/>
    <property type="match status" value="1"/>
</dbReference>
<dbReference type="InterPro" id="IPR004839">
    <property type="entry name" value="Aminotransferase_I/II_large"/>
</dbReference>
<dbReference type="Pfam" id="PF00155">
    <property type="entry name" value="Aminotran_1_2"/>
    <property type="match status" value="1"/>
</dbReference>
<dbReference type="GO" id="GO:0042802">
    <property type="term" value="F:identical protein binding"/>
    <property type="evidence" value="ECO:0007669"/>
    <property type="project" value="TreeGrafter"/>
</dbReference>
<name>A0A2S7K5B5_9PROT</name>
<dbReference type="InterPro" id="IPR015424">
    <property type="entry name" value="PyrdxlP-dep_Trfase"/>
</dbReference>
<gene>
    <name evidence="8" type="ORF">CW354_11390</name>
</gene>
<evidence type="ECO:0000313" key="9">
    <source>
        <dbReference type="Proteomes" id="UP000239504"/>
    </source>
</evidence>
<dbReference type="SUPFAM" id="SSF53383">
    <property type="entry name" value="PLP-dependent transferases"/>
    <property type="match status" value="1"/>
</dbReference>
<keyword evidence="5 8" id="KW-0808">Transferase</keyword>
<dbReference type="Gene3D" id="3.90.1150.10">
    <property type="entry name" value="Aspartate Aminotransferase, domain 1"/>
    <property type="match status" value="1"/>
</dbReference>
<protein>
    <submittedName>
        <fullName evidence="8">Aromatic amino acid aminotransferase</fullName>
    </submittedName>
</protein>
<dbReference type="InterPro" id="IPR015422">
    <property type="entry name" value="PyrdxlP-dep_Trfase_small"/>
</dbReference>
<dbReference type="GO" id="GO:0033585">
    <property type="term" value="P:L-phenylalanine biosynthetic process from chorismate via phenylpyruvate"/>
    <property type="evidence" value="ECO:0007669"/>
    <property type="project" value="TreeGrafter"/>
</dbReference>
<evidence type="ECO:0000256" key="4">
    <source>
        <dbReference type="ARBA" id="ARBA00022576"/>
    </source>
</evidence>
<dbReference type="InterPro" id="IPR000796">
    <property type="entry name" value="Asp_trans"/>
</dbReference>
<dbReference type="OrthoDB" id="9766445at2"/>
<comment type="caution">
    <text evidence="8">The sequence shown here is derived from an EMBL/GenBank/DDBJ whole genome shotgun (WGS) entry which is preliminary data.</text>
</comment>
<evidence type="ECO:0000259" key="7">
    <source>
        <dbReference type="Pfam" id="PF00155"/>
    </source>
</evidence>
<dbReference type="Proteomes" id="UP000239504">
    <property type="component" value="Unassembled WGS sequence"/>
</dbReference>
<dbReference type="CDD" id="cd00609">
    <property type="entry name" value="AAT_like"/>
    <property type="match status" value="1"/>
</dbReference>
<evidence type="ECO:0000256" key="5">
    <source>
        <dbReference type="ARBA" id="ARBA00022679"/>
    </source>
</evidence>
<dbReference type="EMBL" id="PJCH01000006">
    <property type="protein sequence ID" value="PQA87671.1"/>
    <property type="molecule type" value="Genomic_DNA"/>
</dbReference>
<dbReference type="NCBIfam" id="NF006719">
    <property type="entry name" value="PRK09257.1"/>
    <property type="match status" value="1"/>
</dbReference>
<dbReference type="InterPro" id="IPR015421">
    <property type="entry name" value="PyrdxlP-dep_Trfase_major"/>
</dbReference>
<evidence type="ECO:0000256" key="6">
    <source>
        <dbReference type="ARBA" id="ARBA00022898"/>
    </source>
</evidence>
<evidence type="ECO:0000256" key="1">
    <source>
        <dbReference type="ARBA" id="ARBA00001933"/>
    </source>
</evidence>
<keyword evidence="6" id="KW-0663">Pyridoxal phosphate</keyword>
<feature type="domain" description="Aminotransferase class I/classII large" evidence="7">
    <location>
        <begin position="31"/>
        <end position="392"/>
    </location>
</feature>
<dbReference type="AlphaFoldDB" id="A0A2S7K5B5"/>
<keyword evidence="9" id="KW-1185">Reference proteome</keyword>
<comment type="cofactor">
    <cofactor evidence="1">
        <name>pyridoxal 5'-phosphate</name>
        <dbReference type="ChEBI" id="CHEBI:597326"/>
    </cofactor>
</comment>
<organism evidence="8 9">
    <name type="scientific">Hyphococcus luteus</name>
    <dbReference type="NCBI Taxonomy" id="2058213"/>
    <lineage>
        <taxon>Bacteria</taxon>
        <taxon>Pseudomonadati</taxon>
        <taxon>Pseudomonadota</taxon>
        <taxon>Alphaproteobacteria</taxon>
        <taxon>Parvularculales</taxon>
        <taxon>Parvularculaceae</taxon>
        <taxon>Hyphococcus</taxon>
    </lineage>
</organism>
<reference evidence="8 9" key="1">
    <citation type="submission" date="2017-12" db="EMBL/GenBank/DDBJ databases">
        <authorList>
            <person name="Hurst M.R.H."/>
        </authorList>
    </citation>
    <scope>NUCLEOTIDE SEQUENCE [LARGE SCALE GENOMIC DNA]</scope>
    <source>
        <strain evidence="8 9">SY-3-19</strain>
    </source>
</reference>
<evidence type="ECO:0000256" key="3">
    <source>
        <dbReference type="ARBA" id="ARBA00011738"/>
    </source>
</evidence>
<dbReference type="PRINTS" id="PR00799">
    <property type="entry name" value="TRANSAMINASE"/>
</dbReference>
<dbReference type="GO" id="GO:0004069">
    <property type="term" value="F:L-aspartate:2-oxoglutarate aminotransferase activity"/>
    <property type="evidence" value="ECO:0007669"/>
    <property type="project" value="TreeGrafter"/>
</dbReference>
<keyword evidence="4 8" id="KW-0032">Aminotransferase</keyword>
<dbReference type="GO" id="GO:0005829">
    <property type="term" value="C:cytosol"/>
    <property type="evidence" value="ECO:0007669"/>
    <property type="project" value="TreeGrafter"/>
</dbReference>
<dbReference type="PANTHER" id="PTHR11879:SF22">
    <property type="entry name" value="ASPARTATE AMINOTRANSFERASE, MITOCHONDRIAL"/>
    <property type="match status" value="1"/>
</dbReference>
<dbReference type="GO" id="GO:0004838">
    <property type="term" value="F:L-tyrosine-2-oxoglutarate transaminase activity"/>
    <property type="evidence" value="ECO:0007669"/>
    <property type="project" value="TreeGrafter"/>
</dbReference>
<dbReference type="Gene3D" id="3.40.640.10">
    <property type="entry name" value="Type I PLP-dependent aspartate aminotransferase-like (Major domain)"/>
    <property type="match status" value="1"/>
</dbReference>
<comment type="subunit">
    <text evidence="3">Homodimer.</text>
</comment>
<accession>A0A2S7K5B5</accession>
<proteinExistence type="inferred from homology"/>
<evidence type="ECO:0000313" key="8">
    <source>
        <dbReference type="EMBL" id="PQA87671.1"/>
    </source>
</evidence>